<sequence length="479" mass="53166">MPHSQPCRETRKIQVVDLDNDPAEEVFPISDLDCVMPKIYNPITSTYKLDVDADREVIISNLCAGLQKTMTEYRFLAGSLHAEPKGKFYVGRSRDQATFTVHINHLEHTDFPSYSELEQREFPVSELNHPLLPPSFAPSPVAKDGEGVPVTLIQFNLIRGGLIIGAAIHHFCCDARGLDALVSRWAANTRSVTSGTPPPPFDRSCLDPTRLCSSTPIAQDQIRAAEARIRSLKYAPNTPQREADAAAMGACILHITRSRLAALKAAGAPRDGARWVSTNDCVTALMWRSVLRARLARHGVAADDAGRRVRLLQSLDARDHIRPPVPAAYPGNSISFSCVERSVRDVLAAETFPDVAVAVRDAVNEYRSWGMLKDMMDYVAACPDRGGVQFNFDVVGGLDVVVTSWRVLTAYRTHDFGFGPLQALRWASPVLDGYNFYLPQRPKDDPEEGFEVFISLEKSCMERLLKDEELAKYARVRCV</sequence>
<dbReference type="EMBL" id="JAJVDC020000065">
    <property type="protein sequence ID" value="KAL1628068.1"/>
    <property type="molecule type" value="Genomic_DNA"/>
</dbReference>
<reference evidence="2 3" key="1">
    <citation type="submission" date="2024-02" db="EMBL/GenBank/DDBJ databases">
        <title>De novo assembly and annotation of 12 fungi associated with fruit tree decline syndrome in Ontario, Canada.</title>
        <authorList>
            <person name="Sulman M."/>
            <person name="Ellouze W."/>
            <person name="Ilyukhin E."/>
        </authorList>
    </citation>
    <scope>NUCLEOTIDE SEQUENCE [LARGE SCALE GENOMIC DNA]</scope>
    <source>
        <strain evidence="2 3">M1-105</strain>
    </source>
</reference>
<evidence type="ECO:0008006" key="4">
    <source>
        <dbReference type="Google" id="ProtNLM"/>
    </source>
</evidence>
<dbReference type="InterPro" id="IPR023213">
    <property type="entry name" value="CAT-like_dom_sf"/>
</dbReference>
<protein>
    <recommendedName>
        <fullName evidence="4">Trichothecene 3-O-acetyltransferase</fullName>
    </recommendedName>
</protein>
<keyword evidence="3" id="KW-1185">Reference proteome</keyword>
<evidence type="ECO:0000313" key="2">
    <source>
        <dbReference type="EMBL" id="KAL1628068.1"/>
    </source>
</evidence>
<gene>
    <name evidence="2" type="ORF">SLS56_005998</name>
</gene>
<accession>A0ABR3STI6</accession>
<evidence type="ECO:0000313" key="3">
    <source>
        <dbReference type="Proteomes" id="UP001521116"/>
    </source>
</evidence>
<dbReference type="Pfam" id="PF02458">
    <property type="entry name" value="Transferase"/>
    <property type="match status" value="1"/>
</dbReference>
<comment type="caution">
    <text evidence="2">The sequence shown here is derived from an EMBL/GenBank/DDBJ whole genome shotgun (WGS) entry which is preliminary data.</text>
</comment>
<dbReference type="InterPro" id="IPR050317">
    <property type="entry name" value="Plant_Fungal_Acyltransferase"/>
</dbReference>
<dbReference type="PANTHER" id="PTHR31642:SF310">
    <property type="entry name" value="FATTY ALCOHOL:CAFFEOYL-COA ACYLTRANSFERASE"/>
    <property type="match status" value="1"/>
</dbReference>
<keyword evidence="1" id="KW-0808">Transferase</keyword>
<dbReference type="Proteomes" id="UP001521116">
    <property type="component" value="Unassembled WGS sequence"/>
</dbReference>
<dbReference type="PANTHER" id="PTHR31642">
    <property type="entry name" value="TRICHOTHECENE 3-O-ACETYLTRANSFERASE"/>
    <property type="match status" value="1"/>
</dbReference>
<organism evidence="2 3">
    <name type="scientific">Neofusicoccum ribis</name>
    <dbReference type="NCBI Taxonomy" id="45134"/>
    <lineage>
        <taxon>Eukaryota</taxon>
        <taxon>Fungi</taxon>
        <taxon>Dikarya</taxon>
        <taxon>Ascomycota</taxon>
        <taxon>Pezizomycotina</taxon>
        <taxon>Dothideomycetes</taxon>
        <taxon>Dothideomycetes incertae sedis</taxon>
        <taxon>Botryosphaeriales</taxon>
        <taxon>Botryosphaeriaceae</taxon>
        <taxon>Neofusicoccum</taxon>
    </lineage>
</organism>
<proteinExistence type="predicted"/>
<name>A0ABR3STI6_9PEZI</name>
<dbReference type="Gene3D" id="3.30.559.10">
    <property type="entry name" value="Chloramphenicol acetyltransferase-like domain"/>
    <property type="match status" value="2"/>
</dbReference>
<evidence type="ECO:0000256" key="1">
    <source>
        <dbReference type="ARBA" id="ARBA00022679"/>
    </source>
</evidence>